<dbReference type="Proteomes" id="UP001153050">
    <property type="component" value="Unassembled WGS sequence"/>
</dbReference>
<reference evidence="1 2" key="1">
    <citation type="submission" date="2022-03" db="EMBL/GenBank/DDBJ databases">
        <authorList>
            <person name="Brunel B."/>
        </authorList>
    </citation>
    <scope>NUCLEOTIDE SEQUENCE [LARGE SCALE GENOMIC DNA]</scope>
    <source>
        <strain evidence="1">STM5069sample</strain>
    </source>
</reference>
<accession>A0ABN8JLV7</accession>
<comment type="caution">
    <text evidence="1">The sequence shown here is derived from an EMBL/GenBank/DDBJ whole genome shotgun (WGS) entry which is preliminary data.</text>
</comment>
<gene>
    <name evidence="1" type="ORF">MES5069_20075</name>
</gene>
<proteinExistence type="predicted"/>
<sequence>MLVSAETRRDRVLIHVAQKHAFGPDPRVCSGFAITTCIKQQPNARRMTPVKRDAL</sequence>
<keyword evidence="2" id="KW-1185">Reference proteome</keyword>
<evidence type="ECO:0000313" key="2">
    <source>
        <dbReference type="Proteomes" id="UP001153050"/>
    </source>
</evidence>
<name>A0ABN8JLV7_9HYPH</name>
<protein>
    <submittedName>
        <fullName evidence="1">Uncharacterized protein</fullName>
    </submittedName>
</protein>
<organism evidence="1 2">
    <name type="scientific">Mesorhizobium escarrei</name>
    <dbReference type="NCBI Taxonomy" id="666018"/>
    <lineage>
        <taxon>Bacteria</taxon>
        <taxon>Pseudomonadati</taxon>
        <taxon>Pseudomonadota</taxon>
        <taxon>Alphaproteobacteria</taxon>
        <taxon>Hyphomicrobiales</taxon>
        <taxon>Phyllobacteriaceae</taxon>
        <taxon>Mesorhizobium</taxon>
    </lineage>
</organism>
<evidence type="ECO:0000313" key="1">
    <source>
        <dbReference type="EMBL" id="CAH2398377.1"/>
    </source>
</evidence>
<dbReference type="EMBL" id="CAKXZT010000112">
    <property type="protein sequence ID" value="CAH2398377.1"/>
    <property type="molecule type" value="Genomic_DNA"/>
</dbReference>